<dbReference type="EMBL" id="JBHFFA010000004">
    <property type="protein sequence ID" value="KAL2632440.1"/>
    <property type="molecule type" value="Genomic_DNA"/>
</dbReference>
<evidence type="ECO:0000313" key="1">
    <source>
        <dbReference type="EMBL" id="KAL2632440.1"/>
    </source>
</evidence>
<dbReference type="AlphaFoldDB" id="A0ABD1YPM2"/>
<comment type="caution">
    <text evidence="1">The sequence shown here is derived from an EMBL/GenBank/DDBJ whole genome shotgun (WGS) entry which is preliminary data.</text>
</comment>
<accession>A0ABD1YPM2</accession>
<sequence length="81" mass="9407">MLASAFQLMLSRKFLLYRSLSGKKVWPNGFFGHIGRRKERLGELHFLIPLQLVIRRSRALRKEWRQGTVAGEGWGSPVQEI</sequence>
<proteinExistence type="predicted"/>
<name>A0ABD1YPM2_9MARC</name>
<gene>
    <name evidence="1" type="ORF">R1flu_017126</name>
</gene>
<organism evidence="1 2">
    <name type="scientific">Riccia fluitans</name>
    <dbReference type="NCBI Taxonomy" id="41844"/>
    <lineage>
        <taxon>Eukaryota</taxon>
        <taxon>Viridiplantae</taxon>
        <taxon>Streptophyta</taxon>
        <taxon>Embryophyta</taxon>
        <taxon>Marchantiophyta</taxon>
        <taxon>Marchantiopsida</taxon>
        <taxon>Marchantiidae</taxon>
        <taxon>Marchantiales</taxon>
        <taxon>Ricciaceae</taxon>
        <taxon>Riccia</taxon>
    </lineage>
</organism>
<evidence type="ECO:0000313" key="2">
    <source>
        <dbReference type="Proteomes" id="UP001605036"/>
    </source>
</evidence>
<keyword evidence="2" id="KW-1185">Reference proteome</keyword>
<protein>
    <submittedName>
        <fullName evidence="1">Uncharacterized protein</fullName>
    </submittedName>
</protein>
<dbReference type="Proteomes" id="UP001605036">
    <property type="component" value="Unassembled WGS sequence"/>
</dbReference>
<reference evidence="1 2" key="1">
    <citation type="submission" date="2024-09" db="EMBL/GenBank/DDBJ databases">
        <title>Chromosome-scale assembly of Riccia fluitans.</title>
        <authorList>
            <person name="Paukszto L."/>
            <person name="Sawicki J."/>
            <person name="Karawczyk K."/>
            <person name="Piernik-Szablinska J."/>
            <person name="Szczecinska M."/>
            <person name="Mazdziarz M."/>
        </authorList>
    </citation>
    <scope>NUCLEOTIDE SEQUENCE [LARGE SCALE GENOMIC DNA]</scope>
    <source>
        <strain evidence="1">Rf_01</strain>
        <tissue evidence="1">Aerial parts of the thallus</tissue>
    </source>
</reference>